<evidence type="ECO:0000313" key="1">
    <source>
        <dbReference type="EMBL" id="MDX7019085.1"/>
    </source>
</evidence>
<dbReference type="Proteomes" id="UP001279012">
    <property type="component" value="Unassembled WGS sequence"/>
</dbReference>
<proteinExistence type="predicted"/>
<name>A0AAW9EG01_KLEAE</name>
<gene>
    <name evidence="1" type="ORF">SJ059_32180</name>
</gene>
<dbReference type="EMBL" id="JAWZZT010001661">
    <property type="protein sequence ID" value="MDX7019085.1"/>
    <property type="molecule type" value="Genomic_DNA"/>
</dbReference>
<feature type="non-terminal residue" evidence="1">
    <location>
        <position position="24"/>
    </location>
</feature>
<sequence length="24" mass="2735">MSHVSENKVVAAPVPMTPLQEFWH</sequence>
<protein>
    <submittedName>
        <fullName evidence="1">Peptide transporter</fullName>
    </submittedName>
</protein>
<comment type="caution">
    <text evidence="1">The sequence shown here is derived from an EMBL/GenBank/DDBJ whole genome shotgun (WGS) entry which is preliminary data.</text>
</comment>
<dbReference type="AlphaFoldDB" id="A0AAW9EG01"/>
<reference evidence="1" key="1">
    <citation type="submission" date="2023-11" db="EMBL/GenBank/DDBJ databases">
        <title>Detection of rare carbapenemases in Enterobacterales - comparison of two colorimetric and two CIM-based carbapenemase assays.</title>
        <authorList>
            <person name="Schaffarczyk L."/>
            <person name="Noster J."/>
            <person name="Stelzer Y."/>
            <person name="Sattler J."/>
            <person name="Gatermann S."/>
            <person name="Hamprecht A."/>
        </authorList>
    </citation>
    <scope>NUCLEOTIDE SEQUENCE</scope>
    <source>
        <strain evidence="1">CIM-Cont-037</strain>
    </source>
</reference>
<evidence type="ECO:0000313" key="2">
    <source>
        <dbReference type="Proteomes" id="UP001279012"/>
    </source>
</evidence>
<organism evidence="1 2">
    <name type="scientific">Klebsiella aerogenes</name>
    <name type="common">Enterobacter aerogenes</name>
    <dbReference type="NCBI Taxonomy" id="548"/>
    <lineage>
        <taxon>Bacteria</taxon>
        <taxon>Pseudomonadati</taxon>
        <taxon>Pseudomonadota</taxon>
        <taxon>Gammaproteobacteria</taxon>
        <taxon>Enterobacterales</taxon>
        <taxon>Enterobacteriaceae</taxon>
        <taxon>Klebsiella/Raoultella group</taxon>
        <taxon>Klebsiella</taxon>
    </lineage>
</organism>
<accession>A0AAW9EG01</accession>